<dbReference type="EMBL" id="JACMSC010000002">
    <property type="protein sequence ID" value="KAG6534408.1"/>
    <property type="molecule type" value="Genomic_DNA"/>
</dbReference>
<dbReference type="Proteomes" id="UP000734854">
    <property type="component" value="Unassembled WGS sequence"/>
</dbReference>
<dbReference type="Pfam" id="PF00403">
    <property type="entry name" value="HMA"/>
    <property type="match status" value="1"/>
</dbReference>
<feature type="compositionally biased region" description="Low complexity" evidence="2">
    <location>
        <begin position="84"/>
        <end position="98"/>
    </location>
</feature>
<dbReference type="PROSITE" id="PS50846">
    <property type="entry name" value="HMA_2"/>
    <property type="match status" value="1"/>
</dbReference>
<evidence type="ECO:0000313" key="4">
    <source>
        <dbReference type="EMBL" id="KAG6534408.1"/>
    </source>
</evidence>
<dbReference type="CDD" id="cd00371">
    <property type="entry name" value="HMA"/>
    <property type="match status" value="1"/>
</dbReference>
<evidence type="ECO:0000256" key="2">
    <source>
        <dbReference type="SAM" id="MobiDB-lite"/>
    </source>
</evidence>
<evidence type="ECO:0000313" key="5">
    <source>
        <dbReference type="Proteomes" id="UP000734854"/>
    </source>
</evidence>
<gene>
    <name evidence="4" type="ORF">ZIOFF_008294</name>
</gene>
<feature type="compositionally biased region" description="Basic and acidic residues" evidence="2">
    <location>
        <begin position="105"/>
        <end position="119"/>
    </location>
</feature>
<dbReference type="InterPro" id="IPR006121">
    <property type="entry name" value="HMA_dom"/>
</dbReference>
<keyword evidence="5" id="KW-1185">Reference proteome</keyword>
<organism evidence="4 5">
    <name type="scientific">Zingiber officinale</name>
    <name type="common">Ginger</name>
    <name type="synonym">Amomum zingiber</name>
    <dbReference type="NCBI Taxonomy" id="94328"/>
    <lineage>
        <taxon>Eukaryota</taxon>
        <taxon>Viridiplantae</taxon>
        <taxon>Streptophyta</taxon>
        <taxon>Embryophyta</taxon>
        <taxon>Tracheophyta</taxon>
        <taxon>Spermatophyta</taxon>
        <taxon>Magnoliopsida</taxon>
        <taxon>Liliopsida</taxon>
        <taxon>Zingiberales</taxon>
        <taxon>Zingiberaceae</taxon>
        <taxon>Zingiber</taxon>
    </lineage>
</organism>
<dbReference type="AlphaFoldDB" id="A0A8J5HSG7"/>
<evidence type="ECO:0000256" key="1">
    <source>
        <dbReference type="ARBA" id="ARBA00022723"/>
    </source>
</evidence>
<dbReference type="PANTHER" id="PTHR45868:SF19">
    <property type="entry name" value="HEAVY METAL-ASSOCIATED ISOPRENYLATED PLANT PROTEIN 37"/>
    <property type="match status" value="1"/>
</dbReference>
<accession>A0A8J5HSG7</accession>
<dbReference type="OrthoDB" id="689350at2759"/>
<keyword evidence="1" id="KW-0479">Metal-binding</keyword>
<feature type="region of interest" description="Disordered" evidence="2">
    <location>
        <begin position="80"/>
        <end position="149"/>
    </location>
</feature>
<protein>
    <recommendedName>
        <fullName evidence="3">HMA domain-containing protein</fullName>
    </recommendedName>
</protein>
<dbReference type="GO" id="GO:0046872">
    <property type="term" value="F:metal ion binding"/>
    <property type="evidence" value="ECO:0007669"/>
    <property type="project" value="UniProtKB-KW"/>
</dbReference>
<feature type="domain" description="HMA" evidence="3">
    <location>
        <begin position="17"/>
        <end position="80"/>
    </location>
</feature>
<comment type="caution">
    <text evidence="4">The sequence shown here is derived from an EMBL/GenBank/DDBJ whole genome shotgun (WGS) entry which is preliminary data.</text>
</comment>
<evidence type="ECO:0000259" key="3">
    <source>
        <dbReference type="PROSITE" id="PS50846"/>
    </source>
</evidence>
<feature type="compositionally biased region" description="Low complexity" evidence="2">
    <location>
        <begin position="161"/>
        <end position="186"/>
    </location>
</feature>
<name>A0A8J5HSG7_ZINOF</name>
<dbReference type="FunFam" id="3.30.70.100:FF:000008">
    <property type="entry name" value="Copper transport protein ATOX1"/>
    <property type="match status" value="1"/>
</dbReference>
<dbReference type="PANTHER" id="PTHR45868">
    <property type="entry name" value="HEAVY METAL-ASSOCIATED ISOPRENYLATED PLANT PROTEIN 33-RELATED"/>
    <property type="match status" value="1"/>
</dbReference>
<sequence>MVAVRMGKEEHFEVLKVKTHILKVNIHCHGCKLKVKKLLHRIQGVFSVDIDLENQKVTVQANVDSSTLIKKLIRAGKHAELWPQKSSNQSNNKRQNSQTAAPAKDNNKKNKEQWKEESNLKPSKVLHRQLPLYSSDDKDYDSNDEDSEDLEDGLHLLHKIQQNNLIRQRNNSTSGANKAGNKNASNESRNKAGGNENPDLNANIAALQKMMIDNANGFQANAYHGGVQRQGPMMVNYQGQAHHPSAMMRGHNMMQPQMMMRGHNMQQPQMMYLRSPQVSPYSGYYSCFPAQYNHQNYLPCDDYVTHLFCDENPGGCVIM</sequence>
<feature type="region of interest" description="Disordered" evidence="2">
    <location>
        <begin position="161"/>
        <end position="200"/>
    </location>
</feature>
<reference evidence="4 5" key="1">
    <citation type="submission" date="2020-08" db="EMBL/GenBank/DDBJ databases">
        <title>Plant Genome Project.</title>
        <authorList>
            <person name="Zhang R.-G."/>
        </authorList>
    </citation>
    <scope>NUCLEOTIDE SEQUENCE [LARGE SCALE GENOMIC DNA]</scope>
    <source>
        <tissue evidence="4">Rhizome</tissue>
    </source>
</reference>
<proteinExistence type="predicted"/>